<dbReference type="HOGENOM" id="CLU_074052_0_0_3"/>
<evidence type="ECO:0008006" key="3">
    <source>
        <dbReference type="Google" id="ProtNLM"/>
    </source>
</evidence>
<dbReference type="InterPro" id="IPR032710">
    <property type="entry name" value="NTF2-like_dom_sf"/>
</dbReference>
<protein>
    <recommendedName>
        <fullName evidence="3">Nuclear transport factor 2 family protein</fullName>
    </recommendedName>
</protein>
<evidence type="ECO:0000313" key="1">
    <source>
        <dbReference type="EMBL" id="AFZ19234.1"/>
    </source>
</evidence>
<dbReference type="PATRIC" id="fig|1173027.3.peg.3862"/>
<dbReference type="KEGG" id="mic:Mic7113_3509"/>
<proteinExistence type="predicted"/>
<dbReference type="OrthoDB" id="507769at2"/>
<dbReference type="AlphaFoldDB" id="K9WHI3"/>
<evidence type="ECO:0000313" key="2">
    <source>
        <dbReference type="Proteomes" id="UP000010471"/>
    </source>
</evidence>
<gene>
    <name evidence="1" type="ORF">Mic7113_3509</name>
</gene>
<keyword evidence="2" id="KW-1185">Reference proteome</keyword>
<reference evidence="1 2" key="1">
    <citation type="submission" date="2012-06" db="EMBL/GenBank/DDBJ databases">
        <title>Finished chromosome of genome of Microcoleus sp. PCC 7113.</title>
        <authorList>
            <consortium name="US DOE Joint Genome Institute"/>
            <person name="Gugger M."/>
            <person name="Coursin T."/>
            <person name="Rippka R."/>
            <person name="Tandeau De Marsac N."/>
            <person name="Huntemann M."/>
            <person name="Wei C.-L."/>
            <person name="Han J."/>
            <person name="Detter J.C."/>
            <person name="Han C."/>
            <person name="Tapia R."/>
            <person name="Chen A."/>
            <person name="Kyrpides N."/>
            <person name="Mavromatis K."/>
            <person name="Markowitz V."/>
            <person name="Szeto E."/>
            <person name="Ivanova N."/>
            <person name="Pagani I."/>
            <person name="Pati A."/>
            <person name="Goodwin L."/>
            <person name="Nordberg H.P."/>
            <person name="Cantor M.N."/>
            <person name="Hua S.X."/>
            <person name="Woyke T."/>
            <person name="Kerfeld C.A."/>
        </authorList>
    </citation>
    <scope>NUCLEOTIDE SEQUENCE [LARGE SCALE GENOMIC DNA]</scope>
    <source>
        <strain evidence="1 2">PCC 7113</strain>
    </source>
</reference>
<dbReference type="EMBL" id="CP003630">
    <property type="protein sequence ID" value="AFZ19234.1"/>
    <property type="molecule type" value="Genomic_DNA"/>
</dbReference>
<dbReference type="eggNOG" id="ENOG502Z83E">
    <property type="taxonomic scope" value="Bacteria"/>
</dbReference>
<dbReference type="SUPFAM" id="SSF54427">
    <property type="entry name" value="NTF2-like"/>
    <property type="match status" value="1"/>
</dbReference>
<dbReference type="Proteomes" id="UP000010471">
    <property type="component" value="Chromosome"/>
</dbReference>
<organism evidence="1 2">
    <name type="scientific">Allocoleopsis franciscana PCC 7113</name>
    <dbReference type="NCBI Taxonomy" id="1173027"/>
    <lineage>
        <taxon>Bacteria</taxon>
        <taxon>Bacillati</taxon>
        <taxon>Cyanobacteriota</taxon>
        <taxon>Cyanophyceae</taxon>
        <taxon>Coleofasciculales</taxon>
        <taxon>Coleofasciculaceae</taxon>
        <taxon>Allocoleopsis</taxon>
        <taxon>Allocoleopsis franciscana</taxon>
    </lineage>
</organism>
<accession>K9WHI3</accession>
<name>K9WHI3_9CYAN</name>
<dbReference type="RefSeq" id="WP_015183376.1">
    <property type="nucleotide sequence ID" value="NC_019738.1"/>
</dbReference>
<sequence>MQKRSQSLISFAKSLPVSWSVLFVLTVGLILGWARIVQAESPETAPPQLKDILTQIDAAANRRDVPGVMQFYGTNFKHSDGLTRASMEKAISQLWQHYSQLNYRTELKDWKSEGNGIVAETVTYITGTKPSNGTMLKLESTLRSRQRIENQKIVQQEILGERTQQMSGANPPKIEVLLPEQVRPGQSFNFDVIVQEPVGDSLLLGAALEDTIKPELYAKPSEFKLDLLPAGGIFKMGKAPTKPQDHWLSAVLVRKDGMTMVTQRLQVVNGSSNSTKPVR</sequence>
<dbReference type="STRING" id="1173027.Mic7113_3509"/>